<feature type="domain" description="Cobalamin-independent methionine synthase MetE C-terminal/archaeal" evidence="1">
    <location>
        <begin position="13"/>
        <end position="194"/>
    </location>
</feature>
<dbReference type="NCBIfam" id="NF005085">
    <property type="entry name" value="PRK06520.1"/>
    <property type="match status" value="1"/>
</dbReference>
<dbReference type="GO" id="GO:0003871">
    <property type="term" value="F:5-methyltetrahydropteroyltriglutamate-homocysteine S-methyltransferase activity"/>
    <property type="evidence" value="ECO:0007669"/>
    <property type="project" value="InterPro"/>
</dbReference>
<dbReference type="InterPro" id="IPR038071">
    <property type="entry name" value="UROD/MetE-like_sf"/>
</dbReference>
<dbReference type="Proteomes" id="UP000242875">
    <property type="component" value="Unassembled WGS sequence"/>
</dbReference>
<dbReference type="GO" id="GO:0009086">
    <property type="term" value="P:methionine biosynthetic process"/>
    <property type="evidence" value="ECO:0007669"/>
    <property type="project" value="InterPro"/>
</dbReference>
<gene>
    <name evidence="2" type="ORF">BZG36_04657</name>
</gene>
<dbReference type="EMBL" id="MVBO01000055">
    <property type="protein sequence ID" value="OZJ04063.1"/>
    <property type="molecule type" value="Genomic_DNA"/>
</dbReference>
<name>A0A261Y0E7_9FUNG</name>
<feature type="domain" description="Cobalamin-independent methionine synthase MetE C-terminal/archaeal" evidence="1">
    <location>
        <begin position="247"/>
        <end position="346"/>
    </location>
</feature>
<proteinExistence type="predicted"/>
<dbReference type="OrthoDB" id="7772923at2759"/>
<evidence type="ECO:0000259" key="1">
    <source>
        <dbReference type="Pfam" id="PF01717"/>
    </source>
</evidence>
<evidence type="ECO:0000313" key="3">
    <source>
        <dbReference type="Proteomes" id="UP000242875"/>
    </source>
</evidence>
<accession>A0A261Y0E7</accession>
<dbReference type="InterPro" id="IPR002629">
    <property type="entry name" value="Met_Synth_C/arc"/>
</dbReference>
<sequence length="348" mass="39028">MVLLGPIQRADHVGSFLRYPEVLKARLDALIGSISPEALRQIQDEAIKKVIQAQVGNGLVTLTDGEQRRDLFHLDFLARVGGVETADMSVGPDGKTVPPHLKITGKLHHNQDIQVADFLFLQLQTKQYPGCIPKVCIPSPTMLHFRTGRAGIDMTAYPNLDTFMDDLVQVYRAEIKALYDAGCRYIQLDDTNLAYLCDPKMRAEAAQRGENPDALPHTYAKLLNRVLEDRPDGLRGGYEPIAETLFKEFDVDTYFLEFDDERSGGFKSLRFVPEGKIVVLGLVTSKFPKLESKEAIKARIKEATEYCPLDRLALSPQCGFSSSHHDNKLSMEEQWAKIRLVVEIAKEV</sequence>
<dbReference type="Gene3D" id="3.20.20.210">
    <property type="match status" value="1"/>
</dbReference>
<dbReference type="PANTHER" id="PTHR43844:SF1">
    <property type="entry name" value="METHIONINE SYNTHASE"/>
    <property type="match status" value="1"/>
</dbReference>
<protein>
    <recommendedName>
        <fullName evidence="1">Cobalamin-independent methionine synthase MetE C-terminal/archaeal domain-containing protein</fullName>
    </recommendedName>
</protein>
<reference evidence="2 3" key="1">
    <citation type="journal article" date="2017" name="Mycologia">
        <title>Bifiguratus adelaidae, gen. et sp. nov., a new member of Mucoromycotina in endophytic and soil-dwelling habitats.</title>
        <authorList>
            <person name="Torres-Cruz T.J."/>
            <person name="Billingsley Tobias T.L."/>
            <person name="Almatruk M."/>
            <person name="Hesse C."/>
            <person name="Kuske C.R."/>
            <person name="Desiro A."/>
            <person name="Benucci G.M."/>
            <person name="Bonito G."/>
            <person name="Stajich J.E."/>
            <person name="Dunlap C."/>
            <person name="Arnold A.E."/>
            <person name="Porras-Alfaro A."/>
        </authorList>
    </citation>
    <scope>NUCLEOTIDE SEQUENCE [LARGE SCALE GENOMIC DNA]</scope>
    <source>
        <strain evidence="2 3">AZ0501</strain>
    </source>
</reference>
<dbReference type="CDD" id="cd03311">
    <property type="entry name" value="CIMS_C_terminal_like"/>
    <property type="match status" value="1"/>
</dbReference>
<keyword evidence="3" id="KW-1185">Reference proteome</keyword>
<comment type="caution">
    <text evidence="2">The sequence shown here is derived from an EMBL/GenBank/DDBJ whole genome shotgun (WGS) entry which is preliminary data.</text>
</comment>
<evidence type="ECO:0000313" key="2">
    <source>
        <dbReference type="EMBL" id="OZJ04063.1"/>
    </source>
</evidence>
<organism evidence="2 3">
    <name type="scientific">Bifiguratus adelaidae</name>
    <dbReference type="NCBI Taxonomy" id="1938954"/>
    <lineage>
        <taxon>Eukaryota</taxon>
        <taxon>Fungi</taxon>
        <taxon>Fungi incertae sedis</taxon>
        <taxon>Mucoromycota</taxon>
        <taxon>Mucoromycotina</taxon>
        <taxon>Endogonomycetes</taxon>
        <taxon>Endogonales</taxon>
        <taxon>Endogonales incertae sedis</taxon>
        <taxon>Bifiguratus</taxon>
    </lineage>
</organism>
<dbReference type="PANTHER" id="PTHR43844">
    <property type="entry name" value="METHIONINE SYNTHASE"/>
    <property type="match status" value="1"/>
</dbReference>
<dbReference type="SUPFAM" id="SSF51726">
    <property type="entry name" value="UROD/MetE-like"/>
    <property type="match status" value="1"/>
</dbReference>
<dbReference type="AlphaFoldDB" id="A0A261Y0E7"/>
<dbReference type="GO" id="GO:0008270">
    <property type="term" value="F:zinc ion binding"/>
    <property type="evidence" value="ECO:0007669"/>
    <property type="project" value="InterPro"/>
</dbReference>
<dbReference type="Pfam" id="PF01717">
    <property type="entry name" value="Meth_synt_2"/>
    <property type="match status" value="2"/>
</dbReference>